<dbReference type="AlphaFoldDB" id="A0A9P8ZWB1"/>
<dbReference type="Proteomes" id="UP000758603">
    <property type="component" value="Unassembled WGS sequence"/>
</dbReference>
<proteinExistence type="predicted"/>
<name>A0A9P8ZWB1_9PEZI</name>
<protein>
    <submittedName>
        <fullName evidence="2">Uncharacterized protein</fullName>
    </submittedName>
</protein>
<feature type="compositionally biased region" description="Polar residues" evidence="1">
    <location>
        <begin position="92"/>
        <end position="102"/>
    </location>
</feature>
<dbReference type="GeneID" id="70125087"/>
<accession>A0A9P8ZWB1</accession>
<sequence>MTDHNCTVFIYILLMDSQTQWGQPSRVEKEKEARKRHETWDTVIVSSYIIGEMAKPKPAFIQLSIKTRKSSCQDSRFVASTTDRLQRPPSLAGTQVWTSVTPAGNLGR</sequence>
<dbReference type="RefSeq" id="XP_045957767.1">
    <property type="nucleotide sequence ID" value="XM_046096194.1"/>
</dbReference>
<gene>
    <name evidence="2" type="ORF">BKA67DRAFT_322695</name>
</gene>
<keyword evidence="3" id="KW-1185">Reference proteome</keyword>
<evidence type="ECO:0000313" key="3">
    <source>
        <dbReference type="Proteomes" id="UP000758603"/>
    </source>
</evidence>
<dbReference type="EMBL" id="JAGPXC010000005">
    <property type="protein sequence ID" value="KAH6653490.1"/>
    <property type="molecule type" value="Genomic_DNA"/>
</dbReference>
<evidence type="ECO:0000313" key="2">
    <source>
        <dbReference type="EMBL" id="KAH6653490.1"/>
    </source>
</evidence>
<feature type="region of interest" description="Disordered" evidence="1">
    <location>
        <begin position="78"/>
        <end position="108"/>
    </location>
</feature>
<comment type="caution">
    <text evidence="2">The sequence shown here is derived from an EMBL/GenBank/DDBJ whole genome shotgun (WGS) entry which is preliminary data.</text>
</comment>
<organism evidence="2 3">
    <name type="scientific">Truncatella angustata</name>
    <dbReference type="NCBI Taxonomy" id="152316"/>
    <lineage>
        <taxon>Eukaryota</taxon>
        <taxon>Fungi</taxon>
        <taxon>Dikarya</taxon>
        <taxon>Ascomycota</taxon>
        <taxon>Pezizomycotina</taxon>
        <taxon>Sordariomycetes</taxon>
        <taxon>Xylariomycetidae</taxon>
        <taxon>Amphisphaeriales</taxon>
        <taxon>Sporocadaceae</taxon>
        <taxon>Truncatella</taxon>
    </lineage>
</organism>
<evidence type="ECO:0000256" key="1">
    <source>
        <dbReference type="SAM" id="MobiDB-lite"/>
    </source>
</evidence>
<reference evidence="2" key="1">
    <citation type="journal article" date="2021" name="Nat. Commun.">
        <title>Genetic determinants of endophytism in the Arabidopsis root mycobiome.</title>
        <authorList>
            <person name="Mesny F."/>
            <person name="Miyauchi S."/>
            <person name="Thiergart T."/>
            <person name="Pickel B."/>
            <person name="Atanasova L."/>
            <person name="Karlsson M."/>
            <person name="Huettel B."/>
            <person name="Barry K.W."/>
            <person name="Haridas S."/>
            <person name="Chen C."/>
            <person name="Bauer D."/>
            <person name="Andreopoulos W."/>
            <person name="Pangilinan J."/>
            <person name="LaButti K."/>
            <person name="Riley R."/>
            <person name="Lipzen A."/>
            <person name="Clum A."/>
            <person name="Drula E."/>
            <person name="Henrissat B."/>
            <person name="Kohler A."/>
            <person name="Grigoriev I.V."/>
            <person name="Martin F.M."/>
            <person name="Hacquard S."/>
        </authorList>
    </citation>
    <scope>NUCLEOTIDE SEQUENCE</scope>
    <source>
        <strain evidence="2">MPI-SDFR-AT-0073</strain>
    </source>
</reference>